<sequence length="83" mass="9227">MLIRLTPPVCFANNVAIVTETLRTYTTVTVCKKHFIVTQGTVTPCLNIVQHGQPNHRAAVPQGRMTSGTFKVGLIFRTDLWLC</sequence>
<accession>A0A1D1UY25</accession>
<organism evidence="1 2">
    <name type="scientific">Ramazzottius varieornatus</name>
    <name type="common">Water bear</name>
    <name type="synonym">Tardigrade</name>
    <dbReference type="NCBI Taxonomy" id="947166"/>
    <lineage>
        <taxon>Eukaryota</taxon>
        <taxon>Metazoa</taxon>
        <taxon>Ecdysozoa</taxon>
        <taxon>Tardigrada</taxon>
        <taxon>Eutardigrada</taxon>
        <taxon>Parachela</taxon>
        <taxon>Hypsibioidea</taxon>
        <taxon>Ramazzottiidae</taxon>
        <taxon>Ramazzottius</taxon>
    </lineage>
</organism>
<comment type="caution">
    <text evidence="1">The sequence shown here is derived from an EMBL/GenBank/DDBJ whole genome shotgun (WGS) entry which is preliminary data.</text>
</comment>
<evidence type="ECO:0000313" key="2">
    <source>
        <dbReference type="Proteomes" id="UP000186922"/>
    </source>
</evidence>
<protein>
    <submittedName>
        <fullName evidence="1">Uncharacterized protein</fullName>
    </submittedName>
</protein>
<name>A0A1D1UY25_RAMVA</name>
<keyword evidence="2" id="KW-1185">Reference proteome</keyword>
<evidence type="ECO:0000313" key="1">
    <source>
        <dbReference type="EMBL" id="GAU94554.1"/>
    </source>
</evidence>
<dbReference type="EMBL" id="BDGG01000002">
    <property type="protein sequence ID" value="GAU94554.1"/>
    <property type="molecule type" value="Genomic_DNA"/>
</dbReference>
<reference evidence="1 2" key="1">
    <citation type="journal article" date="2016" name="Nat. Commun.">
        <title>Extremotolerant tardigrade genome and improved radiotolerance of human cultured cells by tardigrade-unique protein.</title>
        <authorList>
            <person name="Hashimoto T."/>
            <person name="Horikawa D.D."/>
            <person name="Saito Y."/>
            <person name="Kuwahara H."/>
            <person name="Kozuka-Hata H."/>
            <person name="Shin-I T."/>
            <person name="Minakuchi Y."/>
            <person name="Ohishi K."/>
            <person name="Motoyama A."/>
            <person name="Aizu T."/>
            <person name="Enomoto A."/>
            <person name="Kondo K."/>
            <person name="Tanaka S."/>
            <person name="Hara Y."/>
            <person name="Koshikawa S."/>
            <person name="Sagara H."/>
            <person name="Miura T."/>
            <person name="Yokobori S."/>
            <person name="Miyagawa K."/>
            <person name="Suzuki Y."/>
            <person name="Kubo T."/>
            <person name="Oyama M."/>
            <person name="Kohara Y."/>
            <person name="Fujiyama A."/>
            <person name="Arakawa K."/>
            <person name="Katayama T."/>
            <person name="Toyoda A."/>
            <person name="Kunieda T."/>
        </authorList>
    </citation>
    <scope>NUCLEOTIDE SEQUENCE [LARGE SCALE GENOMIC DNA]</scope>
    <source>
        <strain evidence="1 2">YOKOZUNA-1</strain>
    </source>
</reference>
<gene>
    <name evidence="1" type="primary">RvY_06309</name>
    <name evidence="1" type="synonym">RvY_06309.7</name>
    <name evidence="1" type="ORF">RvY_06309-7</name>
</gene>
<dbReference type="Proteomes" id="UP000186922">
    <property type="component" value="Unassembled WGS sequence"/>
</dbReference>
<dbReference type="AlphaFoldDB" id="A0A1D1UY25"/>
<proteinExistence type="predicted"/>